<name>A0A2P6QHS3_ROSCH</name>
<dbReference type="EMBL" id="PDCK01000043">
    <property type="protein sequence ID" value="PRQ33735.1"/>
    <property type="molecule type" value="Genomic_DNA"/>
</dbReference>
<evidence type="ECO:0000256" key="1">
    <source>
        <dbReference type="SAM" id="Phobius"/>
    </source>
</evidence>
<proteinExistence type="predicted"/>
<evidence type="ECO:0000313" key="2">
    <source>
        <dbReference type="EMBL" id="PRQ33735.1"/>
    </source>
</evidence>
<protein>
    <recommendedName>
        <fullName evidence="4">Transmembrane protein</fullName>
    </recommendedName>
</protein>
<keyword evidence="3" id="KW-1185">Reference proteome</keyword>
<feature type="transmembrane region" description="Helical" evidence="1">
    <location>
        <begin position="98"/>
        <end position="121"/>
    </location>
</feature>
<reference evidence="2 3" key="1">
    <citation type="journal article" date="2018" name="Nat. Genet.">
        <title>The Rosa genome provides new insights in the design of modern roses.</title>
        <authorList>
            <person name="Bendahmane M."/>
        </authorList>
    </citation>
    <scope>NUCLEOTIDE SEQUENCE [LARGE SCALE GENOMIC DNA]</scope>
    <source>
        <strain evidence="3">cv. Old Blush</strain>
    </source>
</reference>
<keyword evidence="1" id="KW-1133">Transmembrane helix</keyword>
<dbReference type="AlphaFoldDB" id="A0A2P6QHS3"/>
<keyword evidence="1" id="KW-0472">Membrane</keyword>
<dbReference type="Proteomes" id="UP000238479">
    <property type="component" value="Chromosome 5"/>
</dbReference>
<gene>
    <name evidence="2" type="ORF">RchiOBHm_Chr5g0060931</name>
</gene>
<evidence type="ECO:0000313" key="3">
    <source>
        <dbReference type="Proteomes" id="UP000238479"/>
    </source>
</evidence>
<feature type="transmembrane region" description="Helical" evidence="1">
    <location>
        <begin position="141"/>
        <end position="166"/>
    </location>
</feature>
<feature type="transmembrane region" description="Helical" evidence="1">
    <location>
        <begin position="51"/>
        <end position="77"/>
    </location>
</feature>
<sequence length="169" mass="19465">MPTPTISFSFIIYVTHHNLIAKCFPHNSQEFFKISNLDPQQHQPSLPTKPLLLALAFSLFDFVFSLFSLGSITYNVFHDYYCQPIKFILAIQFVKIMFLLVVLIAGLFLFLVVGGFEMIGLEMEYSSPYLVGLFVEMWAEIWGFAAQFSSWVWMSLLMGGGIGRVWHMW</sequence>
<accession>A0A2P6QHS3</accession>
<evidence type="ECO:0008006" key="4">
    <source>
        <dbReference type="Google" id="ProtNLM"/>
    </source>
</evidence>
<dbReference type="Gramene" id="PRQ33735">
    <property type="protein sequence ID" value="PRQ33735"/>
    <property type="gene ID" value="RchiOBHm_Chr5g0060931"/>
</dbReference>
<comment type="caution">
    <text evidence="2">The sequence shown here is derived from an EMBL/GenBank/DDBJ whole genome shotgun (WGS) entry which is preliminary data.</text>
</comment>
<organism evidence="2 3">
    <name type="scientific">Rosa chinensis</name>
    <name type="common">China rose</name>
    <dbReference type="NCBI Taxonomy" id="74649"/>
    <lineage>
        <taxon>Eukaryota</taxon>
        <taxon>Viridiplantae</taxon>
        <taxon>Streptophyta</taxon>
        <taxon>Embryophyta</taxon>
        <taxon>Tracheophyta</taxon>
        <taxon>Spermatophyta</taxon>
        <taxon>Magnoliopsida</taxon>
        <taxon>eudicotyledons</taxon>
        <taxon>Gunneridae</taxon>
        <taxon>Pentapetalae</taxon>
        <taxon>rosids</taxon>
        <taxon>fabids</taxon>
        <taxon>Rosales</taxon>
        <taxon>Rosaceae</taxon>
        <taxon>Rosoideae</taxon>
        <taxon>Rosoideae incertae sedis</taxon>
        <taxon>Rosa</taxon>
    </lineage>
</organism>
<keyword evidence="1" id="KW-0812">Transmembrane</keyword>